<comment type="caution">
    <text evidence="1">The sequence shown here is derived from an EMBL/GenBank/DDBJ whole genome shotgun (WGS) entry which is preliminary data.</text>
</comment>
<dbReference type="EMBL" id="CATNWA010014914">
    <property type="protein sequence ID" value="CAI9577406.1"/>
    <property type="molecule type" value="Genomic_DNA"/>
</dbReference>
<evidence type="ECO:0000313" key="2">
    <source>
        <dbReference type="Proteomes" id="UP001162483"/>
    </source>
</evidence>
<feature type="non-terminal residue" evidence="1">
    <location>
        <position position="109"/>
    </location>
</feature>
<gene>
    <name evidence="1" type="ORF">SPARVUS_LOCUS8708958</name>
</gene>
<evidence type="ECO:0000313" key="1">
    <source>
        <dbReference type="EMBL" id="CAI9577406.1"/>
    </source>
</evidence>
<organism evidence="1 2">
    <name type="scientific">Staurois parvus</name>
    <dbReference type="NCBI Taxonomy" id="386267"/>
    <lineage>
        <taxon>Eukaryota</taxon>
        <taxon>Metazoa</taxon>
        <taxon>Chordata</taxon>
        <taxon>Craniata</taxon>
        <taxon>Vertebrata</taxon>
        <taxon>Euteleostomi</taxon>
        <taxon>Amphibia</taxon>
        <taxon>Batrachia</taxon>
        <taxon>Anura</taxon>
        <taxon>Neobatrachia</taxon>
        <taxon>Ranoidea</taxon>
        <taxon>Ranidae</taxon>
        <taxon>Staurois</taxon>
    </lineage>
</organism>
<proteinExistence type="predicted"/>
<accession>A0ABN9DXM4</accession>
<keyword evidence="2" id="KW-1185">Reference proteome</keyword>
<feature type="non-terminal residue" evidence="1">
    <location>
        <position position="1"/>
    </location>
</feature>
<reference evidence="1" key="1">
    <citation type="submission" date="2023-05" db="EMBL/GenBank/DDBJ databases">
        <authorList>
            <person name="Stuckert A."/>
        </authorList>
    </citation>
    <scope>NUCLEOTIDE SEQUENCE</scope>
</reference>
<name>A0ABN9DXM4_9NEOB</name>
<dbReference type="Proteomes" id="UP001162483">
    <property type="component" value="Unassembled WGS sequence"/>
</dbReference>
<protein>
    <submittedName>
        <fullName evidence="1">Uncharacterized protein</fullName>
    </submittedName>
</protein>
<sequence>PGLRSVNNTRLCQSHHCPLFRVYLPSLSTPPLASAQCPPPLSASLSAGRHLVSSTLFANPSAGFISVSSTPCPPFLSANPSTSLHSVSSTPLCNPSTGFCSVSSTPLCQ</sequence>